<dbReference type="STRING" id="460384.SAMN05216313_102342"/>
<dbReference type="Pfam" id="PF11760">
    <property type="entry name" value="CbiG_N"/>
    <property type="match status" value="1"/>
</dbReference>
<evidence type="ECO:0000313" key="4">
    <source>
        <dbReference type="Proteomes" id="UP000198508"/>
    </source>
</evidence>
<dbReference type="SUPFAM" id="SSF159672">
    <property type="entry name" value="CbiG N-terminal domain-like"/>
    <property type="match status" value="1"/>
</dbReference>
<dbReference type="InterPro" id="IPR038029">
    <property type="entry name" value="GbiG_N_sf"/>
</dbReference>
<dbReference type="SUPFAM" id="SSF159664">
    <property type="entry name" value="CobE/GbiG C-terminal domain-like"/>
    <property type="match status" value="1"/>
</dbReference>
<dbReference type="GO" id="GO:0016829">
    <property type="term" value="F:lyase activity"/>
    <property type="evidence" value="ECO:0007669"/>
    <property type="project" value="UniProtKB-KW"/>
</dbReference>
<dbReference type="GO" id="GO:0009236">
    <property type="term" value="P:cobalamin biosynthetic process"/>
    <property type="evidence" value="ECO:0007669"/>
    <property type="project" value="InterPro"/>
</dbReference>
<dbReference type="GeneID" id="93277294"/>
<dbReference type="RefSeq" id="WP_092360923.1">
    <property type="nucleotide sequence ID" value="NZ_DAINWJ010000492.1"/>
</dbReference>
<dbReference type="PANTHER" id="PTHR37477">
    <property type="entry name" value="COBALT-PRECORRIN-5A HYDROLASE"/>
    <property type="match status" value="1"/>
</dbReference>
<sequence>MELGIISFTARGTGLLHRLSGLLRGRADCVCRAPERFLTPEMEAEGISRTPEGGAASFAREMFAAGRPMLFVGAAGIAVRAIAPLVKDKLTDPAVLVMDEAGQFVIPILSGHVGGANELARLIAELCRAVPVITTATDVNRVFAVDVFAAKNGLMIADREAARHVAMDLLEGREVGFLNTCQVECGTTPPDGWTPEGCTARTCGRNIYIGVEKNPAVSGETLRLVPRAVVVGLGCRRGTPVQTLREQVRMALKRAGVMEQAVACVASIDLKREEKGILELARENDWEFITYSAEELMRVPGEFSESGFVRETVGVDCVCERAAVAASGDGRLILGKQAANGVTVALAVREVRLRAE</sequence>
<dbReference type="EMBL" id="FOIM01000002">
    <property type="protein sequence ID" value="SET15460.1"/>
    <property type="molecule type" value="Genomic_DNA"/>
</dbReference>
<proteinExistence type="predicted"/>
<organism evidence="3 4">
    <name type="scientific">Enterocloster lavalensis</name>
    <dbReference type="NCBI Taxonomy" id="460384"/>
    <lineage>
        <taxon>Bacteria</taxon>
        <taxon>Bacillati</taxon>
        <taxon>Bacillota</taxon>
        <taxon>Clostridia</taxon>
        <taxon>Lachnospirales</taxon>
        <taxon>Lachnospiraceae</taxon>
        <taxon>Enterocloster</taxon>
    </lineage>
</organism>
<dbReference type="AlphaFoldDB" id="A0A1I0C947"/>
<dbReference type="Gene3D" id="3.30.420.180">
    <property type="entry name" value="CobE/GbiG C-terminal domain"/>
    <property type="match status" value="1"/>
</dbReference>
<protein>
    <submittedName>
        <fullName evidence="3">Cobalt-precorrin 5A acetaldehyde-lyase</fullName>
    </submittedName>
</protein>
<dbReference type="Pfam" id="PF01890">
    <property type="entry name" value="CbiG_C"/>
    <property type="match status" value="1"/>
</dbReference>
<dbReference type="PANTHER" id="PTHR37477:SF1">
    <property type="entry name" value="COBALT-PRECORRIN-5A HYDROLASE"/>
    <property type="match status" value="1"/>
</dbReference>
<feature type="domain" description="CobE/GbiG C-terminal" evidence="1">
    <location>
        <begin position="229"/>
        <end position="347"/>
    </location>
</feature>
<gene>
    <name evidence="3" type="ORF">SAMN05216313_102342</name>
</gene>
<name>A0A1I0C947_9FIRM</name>
<dbReference type="Proteomes" id="UP000198508">
    <property type="component" value="Unassembled WGS sequence"/>
</dbReference>
<feature type="domain" description="Cobalamin synthesis G N-terminal" evidence="2">
    <location>
        <begin position="59"/>
        <end position="138"/>
    </location>
</feature>
<evidence type="ECO:0000259" key="2">
    <source>
        <dbReference type="Pfam" id="PF11760"/>
    </source>
</evidence>
<keyword evidence="3" id="KW-0456">Lyase</keyword>
<reference evidence="4" key="1">
    <citation type="submission" date="2016-10" db="EMBL/GenBank/DDBJ databases">
        <authorList>
            <person name="Varghese N."/>
            <person name="Submissions S."/>
        </authorList>
    </citation>
    <scope>NUCLEOTIDE SEQUENCE [LARGE SCALE GENOMIC DNA]</scope>
    <source>
        <strain evidence="4">NLAE-zl-G277</strain>
    </source>
</reference>
<dbReference type="InterPro" id="IPR002750">
    <property type="entry name" value="CobE/GbiG_C"/>
</dbReference>
<evidence type="ECO:0000313" key="3">
    <source>
        <dbReference type="EMBL" id="SET15460.1"/>
    </source>
</evidence>
<dbReference type="Gene3D" id="3.40.50.11220">
    <property type="match status" value="1"/>
</dbReference>
<evidence type="ECO:0000259" key="1">
    <source>
        <dbReference type="Pfam" id="PF01890"/>
    </source>
</evidence>
<dbReference type="InterPro" id="IPR052553">
    <property type="entry name" value="CbiG_hydrolase"/>
</dbReference>
<keyword evidence="4" id="KW-1185">Reference proteome</keyword>
<accession>A0A1I0C947</accession>
<dbReference type="InterPro" id="IPR036518">
    <property type="entry name" value="CobE/GbiG_C_sf"/>
</dbReference>
<dbReference type="InterPro" id="IPR021744">
    <property type="entry name" value="CbiG_N"/>
</dbReference>